<dbReference type="InterPro" id="IPR020855">
    <property type="entry name" value="Ureohydrolase_Mn_BS"/>
</dbReference>
<feature type="binding site" evidence="6">
    <location>
        <position position="129"/>
    </location>
    <ligand>
        <name>Mn(2+)</name>
        <dbReference type="ChEBI" id="CHEBI:29035"/>
        <label>1</label>
    </ligand>
</feature>
<evidence type="ECO:0000256" key="6">
    <source>
        <dbReference type="PIRSR" id="PIRSR036979-1"/>
    </source>
</evidence>
<feature type="binding site" evidence="6">
    <location>
        <position position="155"/>
    </location>
    <ligand>
        <name>Mn(2+)</name>
        <dbReference type="ChEBI" id="CHEBI:29035"/>
        <label>1</label>
    </ligand>
</feature>
<evidence type="ECO:0000256" key="5">
    <source>
        <dbReference type="NCBIfam" id="TIGR01227"/>
    </source>
</evidence>
<dbReference type="Proteomes" id="UP000215224">
    <property type="component" value="Chromosome"/>
</dbReference>
<dbReference type="EMBL" id="CP018866">
    <property type="protein sequence ID" value="AST94292.1"/>
    <property type="molecule type" value="Genomic_DNA"/>
</dbReference>
<evidence type="ECO:0000256" key="8">
    <source>
        <dbReference type="RuleBase" id="RU003684"/>
    </source>
</evidence>
<keyword evidence="10" id="KW-1185">Reference proteome</keyword>
<evidence type="ECO:0000313" key="10">
    <source>
        <dbReference type="Proteomes" id="UP000215224"/>
    </source>
</evidence>
<dbReference type="AlphaFoldDB" id="A0A223KXV7"/>
<accession>A0A223KXV7</accession>
<dbReference type="Pfam" id="PF00491">
    <property type="entry name" value="Arginase"/>
    <property type="match status" value="1"/>
</dbReference>
<feature type="binding site" evidence="6">
    <location>
        <position position="157"/>
    </location>
    <ligand>
        <name>Mn(2+)</name>
        <dbReference type="ChEBI" id="CHEBI:29035"/>
        <label>1</label>
    </ligand>
</feature>
<dbReference type="PIRSF" id="PIRSF036979">
    <property type="entry name" value="Arginase"/>
    <property type="match status" value="1"/>
</dbReference>
<name>A0A223KXV7_9BACI</name>
<dbReference type="PROSITE" id="PS01053">
    <property type="entry name" value="ARGINASE_1"/>
    <property type="match status" value="1"/>
</dbReference>
<keyword evidence="3" id="KW-0369">Histidine metabolism</keyword>
<feature type="binding site" evidence="6">
    <location>
        <position position="245"/>
    </location>
    <ligand>
        <name>Mn(2+)</name>
        <dbReference type="ChEBI" id="CHEBI:29035"/>
        <label>1</label>
    </ligand>
</feature>
<evidence type="ECO:0000313" key="9">
    <source>
        <dbReference type="EMBL" id="AST94292.1"/>
    </source>
</evidence>
<dbReference type="SUPFAM" id="SSF52768">
    <property type="entry name" value="Arginase/deacetylase"/>
    <property type="match status" value="1"/>
</dbReference>
<keyword evidence="4 6" id="KW-0464">Manganese</keyword>
<dbReference type="InterPro" id="IPR005923">
    <property type="entry name" value="HutG"/>
</dbReference>
<dbReference type="GO" id="GO:0046872">
    <property type="term" value="F:metal ion binding"/>
    <property type="evidence" value="ECO:0007669"/>
    <property type="project" value="UniProtKB-KW"/>
</dbReference>
<dbReference type="CDD" id="cd09990">
    <property type="entry name" value="Agmatinase-like"/>
    <property type="match status" value="1"/>
</dbReference>
<protein>
    <recommendedName>
        <fullName evidence="5">Formimidoylglutamase</fullName>
        <ecNumber evidence="5">3.5.3.8</ecNumber>
    </recommendedName>
</protein>
<dbReference type="GO" id="GO:0033389">
    <property type="term" value="P:putrescine biosynthetic process from arginine, via agmatine"/>
    <property type="evidence" value="ECO:0007669"/>
    <property type="project" value="TreeGrafter"/>
</dbReference>
<dbReference type="PANTHER" id="PTHR11358:SF35">
    <property type="entry name" value="FORMIMIDOYLGLUTAMASE"/>
    <property type="match status" value="1"/>
</dbReference>
<dbReference type="NCBIfam" id="TIGR01227">
    <property type="entry name" value="hutG"/>
    <property type="match status" value="1"/>
</dbReference>
<dbReference type="GO" id="GO:0050415">
    <property type="term" value="F:formimidoylglutamase activity"/>
    <property type="evidence" value="ECO:0007669"/>
    <property type="project" value="UniProtKB-UniRule"/>
</dbReference>
<dbReference type="PANTHER" id="PTHR11358">
    <property type="entry name" value="ARGINASE/AGMATINASE"/>
    <property type="match status" value="1"/>
</dbReference>
<dbReference type="InterPro" id="IPR006035">
    <property type="entry name" value="Ureohydrolase"/>
</dbReference>
<gene>
    <name evidence="9" type="ORF">BC6307_09465</name>
</gene>
<dbReference type="Gene3D" id="3.40.800.10">
    <property type="entry name" value="Ureohydrolase domain"/>
    <property type="match status" value="1"/>
</dbReference>
<reference evidence="9 10" key="1">
    <citation type="submission" date="2016-12" db="EMBL/GenBank/DDBJ databases">
        <title>The whole genome sequencing and assembly of Bacillus cohnii DSM 6307T strain.</title>
        <authorList>
            <person name="Lee Y.-J."/>
            <person name="Yi H."/>
            <person name="Bahn Y.-S."/>
            <person name="Kim J.F."/>
            <person name="Lee D.-W."/>
        </authorList>
    </citation>
    <scope>NUCLEOTIDE SEQUENCE [LARGE SCALE GENOMIC DNA]</scope>
    <source>
        <strain evidence="9 10">DSM 6307</strain>
    </source>
</reference>
<proteinExistence type="inferred from homology"/>
<dbReference type="PROSITE" id="PS51409">
    <property type="entry name" value="ARGINASE_2"/>
    <property type="match status" value="1"/>
</dbReference>
<comment type="cofactor">
    <cofactor evidence="6">
        <name>Mn(2+)</name>
        <dbReference type="ChEBI" id="CHEBI:29035"/>
    </cofactor>
    <text evidence="6">Binds 2 manganese ions per subunit.</text>
</comment>
<evidence type="ECO:0000256" key="2">
    <source>
        <dbReference type="ARBA" id="ARBA00022801"/>
    </source>
</evidence>
<dbReference type="GO" id="GO:0008783">
    <property type="term" value="F:agmatinase activity"/>
    <property type="evidence" value="ECO:0007669"/>
    <property type="project" value="TreeGrafter"/>
</dbReference>
<dbReference type="KEGG" id="bcoh:BC6307_09465"/>
<dbReference type="STRING" id="1314751.GCA_001591425_00907"/>
<keyword evidence="1 6" id="KW-0479">Metal-binding</keyword>
<feature type="binding site" evidence="6">
    <location>
        <position position="153"/>
    </location>
    <ligand>
        <name>Mn(2+)</name>
        <dbReference type="ChEBI" id="CHEBI:29035"/>
        <label>1</label>
    </ligand>
</feature>
<sequence length="319" mass="35485">MDKETFIQKAGSPLFTDRYYKKAASLLQEWNGIEEIKGTAVIGVPLSKPSISHSGACFTPATVRKLFHNYSTYAVETREDLQSSKLTDCGDVLMHATDIKESYRRIEQSIEKLIRENPSLHPIFIGGDHSITYSLVKGMSNAKAGTIGVIQFDAHHDLRNTEDGGPTNGTPFNRLLSDEVLQGAHLVQVGIRNYSNSEYYHQFALEKGIRISTMKDVQEKGILCVIEESLEYLQGKVDHIYISVDMDVLDQAYAPGCPALGPGGMTSRELLEAVYKVAQHDKVCGIDIVEIDPTIDFRDMTSRVAVHVMLEYLRGIDIS</sequence>
<evidence type="ECO:0000256" key="7">
    <source>
        <dbReference type="PROSITE-ProRule" id="PRU00742"/>
    </source>
</evidence>
<evidence type="ECO:0000256" key="4">
    <source>
        <dbReference type="ARBA" id="ARBA00023211"/>
    </source>
</evidence>
<dbReference type="GO" id="GO:0019556">
    <property type="term" value="P:L-histidine catabolic process to glutamate and formamide"/>
    <property type="evidence" value="ECO:0007669"/>
    <property type="project" value="UniProtKB-UniRule"/>
</dbReference>
<keyword evidence="2 8" id="KW-0378">Hydrolase</keyword>
<evidence type="ECO:0000256" key="3">
    <source>
        <dbReference type="ARBA" id="ARBA00022808"/>
    </source>
</evidence>
<dbReference type="InterPro" id="IPR023696">
    <property type="entry name" value="Ureohydrolase_dom_sf"/>
</dbReference>
<dbReference type="EC" id="3.5.3.8" evidence="5"/>
<feature type="binding site" evidence="6">
    <location>
        <position position="247"/>
    </location>
    <ligand>
        <name>Mn(2+)</name>
        <dbReference type="ChEBI" id="CHEBI:29035"/>
        <label>1</label>
    </ligand>
</feature>
<organism evidence="9 10">
    <name type="scientific">Sutcliffiella cohnii</name>
    <dbReference type="NCBI Taxonomy" id="33932"/>
    <lineage>
        <taxon>Bacteria</taxon>
        <taxon>Bacillati</taxon>
        <taxon>Bacillota</taxon>
        <taxon>Bacilli</taxon>
        <taxon>Bacillales</taxon>
        <taxon>Bacillaceae</taxon>
        <taxon>Sutcliffiella</taxon>
    </lineage>
</organism>
<comment type="similarity">
    <text evidence="7 8">Belongs to the arginase family.</text>
</comment>
<evidence type="ECO:0000256" key="1">
    <source>
        <dbReference type="ARBA" id="ARBA00022723"/>
    </source>
</evidence>
<dbReference type="PRINTS" id="PR00116">
    <property type="entry name" value="ARGINASE"/>
</dbReference>